<comment type="cofactor">
    <cofactor evidence="1">
        <name>FMN</name>
        <dbReference type="ChEBI" id="CHEBI:58210"/>
    </cofactor>
</comment>
<dbReference type="Pfam" id="PF01070">
    <property type="entry name" value="FMN_dh"/>
    <property type="match status" value="1"/>
</dbReference>
<evidence type="ECO:0000256" key="1">
    <source>
        <dbReference type="ARBA" id="ARBA00001917"/>
    </source>
</evidence>
<comment type="caution">
    <text evidence="7">The sequence shown here is derived from an EMBL/GenBank/DDBJ whole genome shotgun (WGS) entry which is preliminary data.</text>
</comment>
<dbReference type="InterPro" id="IPR037396">
    <property type="entry name" value="FMN_HAD"/>
</dbReference>
<organism evidence="7 8">
    <name type="scientific">Psychromarinibacter halotolerans</name>
    <dbReference type="NCBI Taxonomy" id="1775175"/>
    <lineage>
        <taxon>Bacteria</taxon>
        <taxon>Pseudomonadati</taxon>
        <taxon>Pseudomonadota</taxon>
        <taxon>Alphaproteobacteria</taxon>
        <taxon>Rhodobacterales</taxon>
        <taxon>Paracoccaceae</taxon>
        <taxon>Psychromarinibacter</taxon>
    </lineage>
</organism>
<dbReference type="Proteomes" id="UP001595632">
    <property type="component" value="Unassembled WGS sequence"/>
</dbReference>
<dbReference type="PANTHER" id="PTHR10578:SF107">
    <property type="entry name" value="2-HYDROXYACID OXIDASE 1"/>
    <property type="match status" value="1"/>
</dbReference>
<dbReference type="SUPFAM" id="SSF51395">
    <property type="entry name" value="FMN-linked oxidoreductases"/>
    <property type="match status" value="1"/>
</dbReference>
<accession>A0ABV7GSR6</accession>
<dbReference type="PANTHER" id="PTHR10578">
    <property type="entry name" value="S -2-HYDROXY-ACID OXIDASE-RELATED"/>
    <property type="match status" value="1"/>
</dbReference>
<evidence type="ECO:0000313" key="7">
    <source>
        <dbReference type="EMBL" id="MFC3142837.1"/>
    </source>
</evidence>
<comment type="similarity">
    <text evidence="5">Belongs to the FMN-dependent alpha-hydroxy acid dehydrogenase family.</text>
</comment>
<keyword evidence="4" id="KW-0560">Oxidoreductase</keyword>
<name>A0ABV7GSR6_9RHOB</name>
<dbReference type="InterPro" id="IPR013785">
    <property type="entry name" value="Aldolase_TIM"/>
</dbReference>
<dbReference type="EMBL" id="JBHRTB010000010">
    <property type="protein sequence ID" value="MFC3142837.1"/>
    <property type="molecule type" value="Genomic_DNA"/>
</dbReference>
<feature type="domain" description="FMN hydroxy acid dehydrogenase" evidence="6">
    <location>
        <begin position="3"/>
        <end position="386"/>
    </location>
</feature>
<dbReference type="PIRSF" id="PIRSF000138">
    <property type="entry name" value="Al-hdrx_acd_dh"/>
    <property type="match status" value="1"/>
</dbReference>
<dbReference type="CDD" id="cd02809">
    <property type="entry name" value="alpha_hydroxyacid_oxid_FMN"/>
    <property type="match status" value="1"/>
</dbReference>
<keyword evidence="2" id="KW-0285">Flavoprotein</keyword>
<dbReference type="PROSITE" id="PS51349">
    <property type="entry name" value="FMN_HYDROXY_ACID_DH_2"/>
    <property type="match status" value="1"/>
</dbReference>
<dbReference type="Gene3D" id="3.20.20.70">
    <property type="entry name" value="Aldolase class I"/>
    <property type="match status" value="1"/>
</dbReference>
<evidence type="ECO:0000256" key="5">
    <source>
        <dbReference type="ARBA" id="ARBA00024042"/>
    </source>
</evidence>
<keyword evidence="3" id="KW-0288">FMN</keyword>
<evidence type="ECO:0000259" key="6">
    <source>
        <dbReference type="PROSITE" id="PS51349"/>
    </source>
</evidence>
<evidence type="ECO:0000256" key="3">
    <source>
        <dbReference type="ARBA" id="ARBA00022643"/>
    </source>
</evidence>
<reference evidence="8" key="1">
    <citation type="journal article" date="2019" name="Int. J. Syst. Evol. Microbiol.">
        <title>The Global Catalogue of Microorganisms (GCM) 10K type strain sequencing project: providing services to taxonomists for standard genome sequencing and annotation.</title>
        <authorList>
            <consortium name="The Broad Institute Genomics Platform"/>
            <consortium name="The Broad Institute Genome Sequencing Center for Infectious Disease"/>
            <person name="Wu L."/>
            <person name="Ma J."/>
        </authorList>
    </citation>
    <scope>NUCLEOTIDE SEQUENCE [LARGE SCALE GENOMIC DNA]</scope>
    <source>
        <strain evidence="8">KCTC 52366</strain>
    </source>
</reference>
<gene>
    <name evidence="7" type="ORF">ACFOGP_08960</name>
</gene>
<protein>
    <submittedName>
        <fullName evidence="7">Alpha-hydroxy-acid oxidizing protein</fullName>
    </submittedName>
</protein>
<evidence type="ECO:0000313" key="8">
    <source>
        <dbReference type="Proteomes" id="UP001595632"/>
    </source>
</evidence>
<dbReference type="InterPro" id="IPR012133">
    <property type="entry name" value="Alpha-hydoxy_acid_DH_FMN"/>
</dbReference>
<proteinExistence type="inferred from homology"/>
<evidence type="ECO:0000256" key="4">
    <source>
        <dbReference type="ARBA" id="ARBA00023002"/>
    </source>
</evidence>
<dbReference type="RefSeq" id="WP_275632820.1">
    <property type="nucleotide sequence ID" value="NZ_JARGYD010000004.1"/>
</dbReference>
<dbReference type="InterPro" id="IPR000262">
    <property type="entry name" value="FMN-dep_DH"/>
</dbReference>
<sequence>MSHRLARARNIADLREIARRRVARAFFEFMDRGTEDETQLRRNRAALDAVTLKPTVLTDVREINTATDLLGRAVPLPLAVAPTGVANMMHYQGELALARAAARAGIPFTLATSSTTAIEDIAAAATSGFWLQLYVWEDREATWSVVERARDAGAEALVVTVDTPVMANREYNDRNGFSFPVRPDPVLIADMLAHPRWLCPVMGRYWLTGGTPRFVNYPQRIGGKVTKGTSRMANSASVTWDDIARFRDRWDGRLILKGVLTPETAVKAGAIGADAVVVSNHGGRMFDPGPAAIEALGPVVRAAPDSLSVLFDSGIRRGADILRALALGADGVLVGRATLYGLAAAGEEGALKALDILAEELRRCMALCGVRTIDEIGLDCLWKDGS</sequence>
<keyword evidence="8" id="KW-1185">Reference proteome</keyword>
<evidence type="ECO:0000256" key="2">
    <source>
        <dbReference type="ARBA" id="ARBA00022630"/>
    </source>
</evidence>